<accession>A0A7S2E670</accession>
<reference evidence="2" key="1">
    <citation type="submission" date="2021-01" db="EMBL/GenBank/DDBJ databases">
        <authorList>
            <person name="Corre E."/>
            <person name="Pelletier E."/>
            <person name="Niang G."/>
            <person name="Scheremetjew M."/>
            <person name="Finn R."/>
            <person name="Kale V."/>
            <person name="Holt S."/>
            <person name="Cochrane G."/>
            <person name="Meng A."/>
            <person name="Brown T."/>
            <person name="Cohen L."/>
        </authorList>
    </citation>
    <scope>NUCLEOTIDE SEQUENCE</scope>
    <source>
        <strain evidence="2">Pop2</strain>
    </source>
</reference>
<name>A0A7S2E670_9STRA</name>
<proteinExistence type="predicted"/>
<evidence type="ECO:0000313" key="2">
    <source>
        <dbReference type="EMBL" id="CAD9317513.1"/>
    </source>
</evidence>
<protein>
    <submittedName>
        <fullName evidence="2">Uncharacterized protein</fullName>
    </submittedName>
</protein>
<dbReference type="AlphaFoldDB" id="A0A7S2E670"/>
<gene>
    <name evidence="2" type="ORF">DBRI1063_LOCUS3921</name>
</gene>
<dbReference type="EMBL" id="HBGN01006088">
    <property type="protein sequence ID" value="CAD9317513.1"/>
    <property type="molecule type" value="Transcribed_RNA"/>
</dbReference>
<sequence length="491" mass="55026">MVTERQLKRVVTTGIALCVILCINEININESYSQRSLSSSTTTTTDDAIMPDIYWGMSCPLEVKGFSVSSRDMGWMTDPAYLTSPIAESRESFTNRAVAARDLSLEAKTRQRVLDAINSRALISRKVVFMGDSLTRQHYISLGCLAPEQIDRHLTPFYPDRNGLFYDARMELKAGGEVFYAPTAGKVFRYNWNPPPDGPIVGGEESWLNSCQNDMPFEFDTYAYSGTNPDGSRLTERITLVPGDVVFLNAGFHEFREEGHANLLAVLDCMKKKGADKFPRFVYMTSSLQHFDTEHTLTNAAGERIKKCTNYVPENIMMKEEVQKFQDNLYIIGQDIDMTGLGNLHVGGEKTDCTHWFQPGVPDLFAALATDTIKRMVEQQEEESQRMKMTSMANQNSFVAETPEHVLFNTFVVEQTFKYVDDGFDGEEDGDADYDADDGINKDYDDDGNNKDYDDDGINKDYDDDYSDEDAEVGGEGAAPDVEEAAAVEEA</sequence>
<evidence type="ECO:0000256" key="1">
    <source>
        <dbReference type="SAM" id="MobiDB-lite"/>
    </source>
</evidence>
<feature type="compositionally biased region" description="Acidic residues" evidence="1">
    <location>
        <begin position="481"/>
        <end position="491"/>
    </location>
</feature>
<feature type="compositionally biased region" description="Basic and acidic residues" evidence="1">
    <location>
        <begin position="439"/>
        <end position="461"/>
    </location>
</feature>
<organism evidence="2">
    <name type="scientific">Ditylum brightwellii</name>
    <dbReference type="NCBI Taxonomy" id="49249"/>
    <lineage>
        <taxon>Eukaryota</taxon>
        <taxon>Sar</taxon>
        <taxon>Stramenopiles</taxon>
        <taxon>Ochrophyta</taxon>
        <taxon>Bacillariophyta</taxon>
        <taxon>Mediophyceae</taxon>
        <taxon>Lithodesmiophycidae</taxon>
        <taxon>Lithodesmiales</taxon>
        <taxon>Lithodesmiaceae</taxon>
        <taxon>Ditylum</taxon>
    </lineage>
</organism>
<feature type="compositionally biased region" description="Acidic residues" evidence="1">
    <location>
        <begin position="423"/>
        <end position="438"/>
    </location>
</feature>
<feature type="compositionally biased region" description="Acidic residues" evidence="1">
    <location>
        <begin position="462"/>
        <end position="473"/>
    </location>
</feature>
<feature type="region of interest" description="Disordered" evidence="1">
    <location>
        <begin position="423"/>
        <end position="491"/>
    </location>
</feature>